<sequence length="203" mass="21499">MRSDEPSDERGPARDLHPLIRERWSPRALDPAGEVPREALARVLDAARWAPSYGNTQPARYLVGPRGTDTFDGILALLNRGNRAWAGNAGALLVGCAETVNAKGEVPYAEYGLGLATENLVLQAVAEGLVAHQMAGFDAAGVAERFALPASVRPLVAIALGVLGSPDLLPEDRRARETAPRERQPLAGTAFTGRWGTPFTAGG</sequence>
<feature type="region of interest" description="Disordered" evidence="3">
    <location>
        <begin position="174"/>
        <end position="203"/>
    </location>
</feature>
<feature type="region of interest" description="Disordered" evidence="3">
    <location>
        <begin position="1"/>
        <end position="20"/>
    </location>
</feature>
<evidence type="ECO:0000313" key="6">
    <source>
        <dbReference type="Proteomes" id="UP000186040"/>
    </source>
</evidence>
<dbReference type="CDD" id="cd02138">
    <property type="entry name" value="TdsD-like"/>
    <property type="match status" value="1"/>
</dbReference>
<dbReference type="SUPFAM" id="SSF55469">
    <property type="entry name" value="FMN-dependent nitroreductase-like"/>
    <property type="match status" value="1"/>
</dbReference>
<dbReference type="Gene3D" id="3.40.109.10">
    <property type="entry name" value="NADH Oxidase"/>
    <property type="match status" value="1"/>
</dbReference>
<reference evidence="5 6" key="1">
    <citation type="submission" date="2016-10" db="EMBL/GenBank/DDBJ databases">
        <title>The Draft Genome Sequence of Actinokineospora bangkokensis 44EHWT reveals the biosynthetic pathway of antifungal compounds Thailandins with unusual extender unit butylmalonyl-CoA.</title>
        <authorList>
            <person name="Greule A."/>
            <person name="Intra B."/>
            <person name="Flemming S."/>
            <person name="Rommel M.G."/>
            <person name="Panbangred W."/>
            <person name="Bechthold A."/>
        </authorList>
    </citation>
    <scope>NUCLEOTIDE SEQUENCE [LARGE SCALE GENOMIC DNA]</scope>
    <source>
        <strain evidence="5 6">44EHW</strain>
    </source>
</reference>
<dbReference type="RefSeq" id="WP_075977889.1">
    <property type="nucleotide sequence ID" value="NZ_MKQR01000028.1"/>
</dbReference>
<evidence type="ECO:0000259" key="4">
    <source>
        <dbReference type="Pfam" id="PF00881"/>
    </source>
</evidence>
<feature type="compositionally biased region" description="Basic and acidic residues" evidence="3">
    <location>
        <begin position="174"/>
        <end position="184"/>
    </location>
</feature>
<dbReference type="PANTHER" id="PTHR43673">
    <property type="entry name" value="NAD(P)H NITROREDUCTASE YDGI-RELATED"/>
    <property type="match status" value="1"/>
</dbReference>
<organism evidence="5 6">
    <name type="scientific">Actinokineospora bangkokensis</name>
    <dbReference type="NCBI Taxonomy" id="1193682"/>
    <lineage>
        <taxon>Bacteria</taxon>
        <taxon>Bacillati</taxon>
        <taxon>Actinomycetota</taxon>
        <taxon>Actinomycetes</taxon>
        <taxon>Pseudonocardiales</taxon>
        <taxon>Pseudonocardiaceae</taxon>
        <taxon>Actinokineospora</taxon>
    </lineage>
</organism>
<dbReference type="PANTHER" id="PTHR43673:SF10">
    <property type="entry name" value="NADH DEHYDROGENASE_NAD(P)H NITROREDUCTASE XCC3605-RELATED"/>
    <property type="match status" value="1"/>
</dbReference>
<dbReference type="EMBL" id="MKQR01000028">
    <property type="protein sequence ID" value="OLR89680.1"/>
    <property type="molecule type" value="Genomic_DNA"/>
</dbReference>
<proteinExistence type="inferred from homology"/>
<dbReference type="InterPro" id="IPR029479">
    <property type="entry name" value="Nitroreductase"/>
</dbReference>
<dbReference type="OrthoDB" id="9802510at2"/>
<dbReference type="AlphaFoldDB" id="A0A1Q9LCC5"/>
<dbReference type="Pfam" id="PF00881">
    <property type="entry name" value="Nitroreductase"/>
    <property type="match status" value="2"/>
</dbReference>
<name>A0A1Q9LCC5_9PSEU</name>
<accession>A0A1Q9LCC5</accession>
<feature type="domain" description="Nitroreductase" evidence="4">
    <location>
        <begin position="79"/>
        <end position="161"/>
    </location>
</feature>
<dbReference type="InterPro" id="IPR000415">
    <property type="entry name" value="Nitroreductase-like"/>
</dbReference>
<evidence type="ECO:0000313" key="5">
    <source>
        <dbReference type="EMBL" id="OLR89680.1"/>
    </source>
</evidence>
<keyword evidence="6" id="KW-1185">Reference proteome</keyword>
<dbReference type="STRING" id="1193682.BJP25_01180"/>
<dbReference type="GO" id="GO:0016491">
    <property type="term" value="F:oxidoreductase activity"/>
    <property type="evidence" value="ECO:0007669"/>
    <property type="project" value="UniProtKB-KW"/>
</dbReference>
<comment type="similarity">
    <text evidence="1">Belongs to the nitroreductase family.</text>
</comment>
<comment type="caution">
    <text evidence="5">The sequence shown here is derived from an EMBL/GenBank/DDBJ whole genome shotgun (WGS) entry which is preliminary data.</text>
</comment>
<gene>
    <name evidence="5" type="ORF">BJP25_01180</name>
</gene>
<dbReference type="Proteomes" id="UP000186040">
    <property type="component" value="Unassembled WGS sequence"/>
</dbReference>
<protein>
    <submittedName>
        <fullName evidence="5">Nitroreductase</fullName>
    </submittedName>
</protein>
<feature type="domain" description="Nitroreductase" evidence="4">
    <location>
        <begin position="20"/>
        <end position="63"/>
    </location>
</feature>
<evidence type="ECO:0000256" key="3">
    <source>
        <dbReference type="SAM" id="MobiDB-lite"/>
    </source>
</evidence>
<evidence type="ECO:0000256" key="1">
    <source>
        <dbReference type="ARBA" id="ARBA00007118"/>
    </source>
</evidence>
<keyword evidence="2" id="KW-0560">Oxidoreductase</keyword>
<evidence type="ECO:0000256" key="2">
    <source>
        <dbReference type="ARBA" id="ARBA00023002"/>
    </source>
</evidence>